<protein>
    <recommendedName>
        <fullName evidence="2">Condensation domain-containing protein</fullName>
    </recommendedName>
</protein>
<sequence>MVVALSCAFARADDTSIVPLTLTVPMRDEPLESALVGLFTDWRDVDLSMPASEALASVALRAAELLRRRRWRRGLLPEVHRRILLNLVSAEQAPHRGFHHRAELGSMRPPSRNQRVHRRMERPMEVQGWQTGLAEWTLVVSLDGARHPPAWADRFVAELQRVIEQLACDPFAPVHACAACHG</sequence>
<evidence type="ECO:0000313" key="1">
    <source>
        <dbReference type="EMBL" id="CAD9169462.1"/>
    </source>
</evidence>
<dbReference type="Gene3D" id="3.30.559.30">
    <property type="entry name" value="Nonribosomal peptide synthetase, condensation domain"/>
    <property type="match status" value="1"/>
</dbReference>
<gene>
    <name evidence="1" type="ORF">ACAT0790_LOCUS46231</name>
</gene>
<reference evidence="1" key="1">
    <citation type="submission" date="2021-01" db="EMBL/GenBank/DDBJ databases">
        <authorList>
            <person name="Corre E."/>
            <person name="Pelletier E."/>
            <person name="Niang G."/>
            <person name="Scheremetjew M."/>
            <person name="Finn R."/>
            <person name="Kale V."/>
            <person name="Holt S."/>
            <person name="Cochrane G."/>
            <person name="Meng A."/>
            <person name="Brown T."/>
            <person name="Cohen L."/>
        </authorList>
    </citation>
    <scope>NUCLEOTIDE SEQUENCE</scope>
    <source>
        <strain evidence="1">OF101</strain>
    </source>
</reference>
<accession>A0A7S1RL84</accession>
<dbReference type="EMBL" id="HBGE01077286">
    <property type="protein sequence ID" value="CAD9169462.1"/>
    <property type="molecule type" value="Transcribed_RNA"/>
</dbReference>
<dbReference type="AlphaFoldDB" id="A0A7S1RL84"/>
<name>A0A7S1RL84_ALECA</name>
<proteinExistence type="predicted"/>
<evidence type="ECO:0008006" key="2">
    <source>
        <dbReference type="Google" id="ProtNLM"/>
    </source>
</evidence>
<organism evidence="1">
    <name type="scientific">Alexandrium catenella</name>
    <name type="common">Red tide dinoflagellate</name>
    <name type="synonym">Gonyaulax catenella</name>
    <dbReference type="NCBI Taxonomy" id="2925"/>
    <lineage>
        <taxon>Eukaryota</taxon>
        <taxon>Sar</taxon>
        <taxon>Alveolata</taxon>
        <taxon>Dinophyceae</taxon>
        <taxon>Gonyaulacales</taxon>
        <taxon>Pyrocystaceae</taxon>
        <taxon>Alexandrium</taxon>
    </lineage>
</organism>